<name>A0A8J6ASE1_9EUKA</name>
<feature type="transmembrane region" description="Helical" evidence="2">
    <location>
        <begin position="1621"/>
        <end position="1643"/>
    </location>
</feature>
<feature type="transmembrane region" description="Helical" evidence="2">
    <location>
        <begin position="1381"/>
        <end position="1408"/>
    </location>
</feature>
<gene>
    <name evidence="4" type="ORF">J8273_8340</name>
</gene>
<dbReference type="Pfam" id="PF25474">
    <property type="entry name" value="TPR_TmcB"/>
    <property type="match status" value="1"/>
</dbReference>
<comment type="caution">
    <text evidence="4">The sequence shown here is derived from an EMBL/GenBank/DDBJ whole genome shotgun (WGS) entry which is preliminary data.</text>
</comment>
<keyword evidence="2" id="KW-1133">Transmembrane helix</keyword>
<feature type="transmembrane region" description="Helical" evidence="2">
    <location>
        <begin position="1823"/>
        <end position="1848"/>
    </location>
</feature>
<accession>A0A8J6ASE1</accession>
<proteinExistence type="predicted"/>
<feature type="transmembrane region" description="Helical" evidence="2">
    <location>
        <begin position="265"/>
        <end position="289"/>
    </location>
</feature>
<dbReference type="InterPro" id="IPR057352">
    <property type="entry name" value="TPR_TmcB/C"/>
</dbReference>
<feature type="domain" description="TmcB/TmcC TPR repeats" evidence="3">
    <location>
        <begin position="692"/>
        <end position="802"/>
    </location>
</feature>
<dbReference type="Proteomes" id="UP000717585">
    <property type="component" value="Unassembled WGS sequence"/>
</dbReference>
<feature type="transmembrane region" description="Helical" evidence="2">
    <location>
        <begin position="385"/>
        <end position="405"/>
    </location>
</feature>
<protein>
    <submittedName>
        <fullName evidence="4">HAT repeat-containing protein</fullName>
    </submittedName>
</protein>
<feature type="transmembrane region" description="Helical" evidence="2">
    <location>
        <begin position="417"/>
        <end position="445"/>
    </location>
</feature>
<dbReference type="EMBL" id="JAHDYR010000066">
    <property type="protein sequence ID" value="KAG9390300.1"/>
    <property type="molecule type" value="Genomic_DNA"/>
</dbReference>
<feature type="transmembrane region" description="Helical" evidence="2">
    <location>
        <begin position="495"/>
        <end position="519"/>
    </location>
</feature>
<feature type="transmembrane region" description="Helical" evidence="2">
    <location>
        <begin position="832"/>
        <end position="854"/>
    </location>
</feature>
<keyword evidence="2" id="KW-0472">Membrane</keyword>
<feature type="transmembrane region" description="Helical" evidence="2">
    <location>
        <begin position="1664"/>
        <end position="1690"/>
    </location>
</feature>
<feature type="transmembrane region" description="Helical" evidence="2">
    <location>
        <begin position="348"/>
        <end position="373"/>
    </location>
</feature>
<feature type="transmembrane region" description="Helical" evidence="2">
    <location>
        <begin position="214"/>
        <end position="235"/>
    </location>
</feature>
<feature type="transmembrane region" description="Helical" evidence="2">
    <location>
        <begin position="1414"/>
        <end position="1440"/>
    </location>
</feature>
<evidence type="ECO:0000256" key="1">
    <source>
        <dbReference type="SAM" id="MobiDB-lite"/>
    </source>
</evidence>
<evidence type="ECO:0000256" key="2">
    <source>
        <dbReference type="SAM" id="Phobius"/>
    </source>
</evidence>
<feature type="transmembrane region" description="Helical" evidence="2">
    <location>
        <begin position="457"/>
        <end position="483"/>
    </location>
</feature>
<feature type="transmembrane region" description="Helical" evidence="2">
    <location>
        <begin position="1198"/>
        <end position="1217"/>
    </location>
</feature>
<feature type="transmembrane region" description="Helical" evidence="2">
    <location>
        <begin position="1563"/>
        <end position="1585"/>
    </location>
</feature>
<feature type="region of interest" description="Disordered" evidence="1">
    <location>
        <begin position="791"/>
        <end position="813"/>
    </location>
</feature>
<evidence type="ECO:0000313" key="5">
    <source>
        <dbReference type="Proteomes" id="UP000717585"/>
    </source>
</evidence>
<sequence length="1872" mass="202317">MNRMNILITKMSEHMAAHAAVCTNQGEVLTKSPLPPVLECIGSTVEGTEWIQKTVQRHSAIALHTPTLGQTLDAMHSISASIHVEGMIIGSLNVLGVVVREMMNENTEEEVSRIAAKFGCDSVDAVTAFHDTQPRPASDVTTLIDSVGVVAAYLSRIASHNRDSRLSFQAAQMRGNGDRVRPRFTMLSPLNIPLVVHALLFSPSTSMLPPVVDAVCSLLPIAQLAIGMLLTALMFTTASDPTLFKVVAAIGLPGALPGQDVRQTWGHILVVLVPTLAMFALNVFGLVAIRTKQDMCLDRIRTANAANLRLALLAAILVPSMAASIAQIPVRIATSSNTSPGFIAGEVAALVVGLGLLLLLAVLVVLVSMVVAVPPANRAIRMLDLAGLWLLIFLAACLAAGGIGAHSTSMASLPRVWAVLLAVYKLALPAMAVVVSSTAVVAVLWRVPSTYEVVNTVMAAVCGLLLAFSLLDLAASVSVAMGAATAFDEEDQTPVAAPMLVLLGLVAPLPFLAMAATYIRVRYAELLTFSHIFGGGADLRTKARLLRTAVINPTKRREYINRIVAERTFTLSQPDLKSISRVNLKIGVRSLLHPPFSQFGYHGITPEAAESLTVIANVLLSRGIAQFPDHDLFFRMVQLYVATMTSESITTAAALLQTITKEHLATQRPDHALYAFAMSNHLEFQRCVFALGGVENAAKYVEVEIGLSTARKLHYRALQAMTDFWTLLLRRNPDIHAVVHQAHAVGRCVQQAEKTYHRLFRRHRANPVVREWYAAFAASVLRDEKTAHNVRSNKDGVASTASHSVSSDATPYKLRPGEYQQRTTVVTMARSVTVIMVCNVLLLIVTAAFSVILFELVKAKQSVLTDIQDAFYATQVGALSVSMGHADPAIAATLYPDISGSLADAADTIQGALDPLARADGWSTMSVATRAVSEPSKTRFVSHEKWTVLSSIATSMALLSEADGSTEIRELAEATVRDNGLYMVAPAFAGMLGSLVEDTNTLLITASIVLGAVVVIQATVIIVTAMWLVNRSFTSIANVSDDSLVVCLDATRLQVKKQLRAVHFAKIRIKDFDADIDDFMPGQSQASTINSPASMVVDVVHTKVQPQPLDFSEVSDLQIYTRRFDDSEASDSSSESSSSAVSGLNVPLLGRFFRRAPNKSLSAGVVVSSLLVCTLVLVIGLIVAQYNWYGSTAEAHRVTTGLLHTGLIVVVNEFMLFKHAMNRFVMTGTADAFNEVETLLRTADPSYITRHVHTIYCPFAELESVNDISTYLADTYLPNVALTLAAWSYGFTTGLVDLTNESWNVTAETKRVADRALYDRANWYTNATADAAASPESQLNISKAVAFDEMTSEIGANIFSTAEDIVVAARDFATELHTRPWLTIFVFSTCLLLFVGLNVILGAVVAYTTPKNTIIHGMILTTITVSLVALVFVLMPAFFYSTQADNMKALAAIIRFFMGRYDYISNAEAFVFNADLPIDAVVRDKDIVIDTRLDVDDLGIQVDRLFAEVCTALNISLVLSAKATGREVTSDLDNYTWDVSGGRAQDVGRYTNRTYDTAQSDEYMLAMAYAVLTDTVMMVDFRAFVGMVTDQTAEFTKTIEDQFDAYATAMLVSTAGTEACLTVIAVLLVFGIVPTAVLTKGSLGIHRTTVSRRRRILKSAYRRFLTSLVAVVVCVTAVILAIIVVIFVFFTAHSSLMQYLAAVTPAAPLALNVLARLTALVEDRPAAIRHTAELADTISDLEAIIADLSPSAAGIIPYVVFEGTGAYTTAISALNALITAVDVSDPVISEDIASTAVDAAKAIFDLFSSRQSTFGWLVSVEEYGLLTVCTGFLCAVVLLYLVAMQLLISRLSAYSRVLPMMQSHLEIQRRQQ</sequence>
<evidence type="ECO:0000259" key="3">
    <source>
        <dbReference type="Pfam" id="PF25474"/>
    </source>
</evidence>
<keyword evidence="2" id="KW-0812">Transmembrane</keyword>
<organism evidence="4 5">
    <name type="scientific">Carpediemonas membranifera</name>
    <dbReference type="NCBI Taxonomy" id="201153"/>
    <lineage>
        <taxon>Eukaryota</taxon>
        <taxon>Metamonada</taxon>
        <taxon>Carpediemonas-like organisms</taxon>
        <taxon>Carpediemonas</taxon>
    </lineage>
</organism>
<feature type="compositionally biased region" description="Polar residues" evidence="1">
    <location>
        <begin position="799"/>
        <end position="809"/>
    </location>
</feature>
<keyword evidence="5" id="KW-1185">Reference proteome</keyword>
<feature type="transmembrane region" description="Helical" evidence="2">
    <location>
        <begin position="1161"/>
        <end position="1186"/>
    </location>
</feature>
<feature type="transmembrane region" description="Helical" evidence="2">
    <location>
        <begin position="1002"/>
        <end position="1029"/>
    </location>
</feature>
<reference evidence="4" key="1">
    <citation type="submission" date="2021-05" db="EMBL/GenBank/DDBJ databases">
        <title>A free-living protist that lacks canonical eukaryotic 1 DNA replication and segregation systems.</title>
        <authorList>
            <person name="Salas-Leiva D.E."/>
            <person name="Tromer E.C."/>
            <person name="Curtis B.A."/>
            <person name="Jerlstrom-Hultqvist J."/>
            <person name="Kolisko M."/>
            <person name="Yi Z."/>
            <person name="Salas-Leiva J.S."/>
            <person name="Gallot-Lavallee L."/>
            <person name="Kops G.J.P.L."/>
            <person name="Archibald J.M."/>
            <person name="Simpson A.G.B."/>
            <person name="Roger A.J."/>
        </authorList>
    </citation>
    <scope>NUCLEOTIDE SEQUENCE</scope>
    <source>
        <strain evidence="4">BICM</strain>
    </source>
</reference>
<evidence type="ECO:0000313" key="4">
    <source>
        <dbReference type="EMBL" id="KAG9390300.1"/>
    </source>
</evidence>
<feature type="transmembrane region" description="Helical" evidence="2">
    <location>
        <begin position="310"/>
        <end position="328"/>
    </location>
</feature>